<evidence type="ECO:0000313" key="2">
    <source>
        <dbReference type="EMBL" id="SLN43437.1"/>
    </source>
</evidence>
<dbReference type="STRING" id="315423.SAMN04488020_104284"/>
<proteinExistence type="predicted"/>
<dbReference type="EMBL" id="FWFV01000004">
    <property type="protein sequence ID" value="SLN43437.1"/>
    <property type="molecule type" value="Genomic_DNA"/>
</dbReference>
<evidence type="ECO:0000256" key="1">
    <source>
        <dbReference type="SAM" id="SignalP"/>
    </source>
</evidence>
<evidence type="ECO:0000313" key="3">
    <source>
        <dbReference type="Proteomes" id="UP000193870"/>
    </source>
</evidence>
<sequence length="96" mass="10546">MTRATRIAFIVTVALGLSAAAARAECIVDYKAKRDGPLQLHYGVIQLDEAECEEPALAVAERIAVDGWTLLTVMDRLTEAEAEERQGDAGAYYLRY</sequence>
<reference evidence="2 3" key="1">
    <citation type="submission" date="2017-03" db="EMBL/GenBank/DDBJ databases">
        <authorList>
            <person name="Afonso C.L."/>
            <person name="Miller P.J."/>
            <person name="Scott M.A."/>
            <person name="Spackman E."/>
            <person name="Goraichik I."/>
            <person name="Dimitrov K.M."/>
            <person name="Suarez D.L."/>
            <person name="Swayne D.E."/>
        </authorList>
    </citation>
    <scope>NUCLEOTIDE SEQUENCE [LARGE SCALE GENOMIC DNA]</scope>
    <source>
        <strain evidence="2 3">CECT 7066</strain>
    </source>
</reference>
<dbReference type="RefSeq" id="WP_085853890.1">
    <property type="nucleotide sequence ID" value="NZ_FOPF01000004.1"/>
</dbReference>
<keyword evidence="3" id="KW-1185">Reference proteome</keyword>
<dbReference type="AlphaFoldDB" id="A0A1Y5SL87"/>
<gene>
    <name evidence="2" type="ORF">PAM7066_01907</name>
</gene>
<protein>
    <submittedName>
        <fullName evidence="2">Uncharacterized protein</fullName>
    </submittedName>
</protein>
<dbReference type="Proteomes" id="UP000193870">
    <property type="component" value="Unassembled WGS sequence"/>
</dbReference>
<accession>A0A1Y5SL87</accession>
<name>A0A1Y5SL87_9RHOB</name>
<feature type="chain" id="PRO_5011001274" evidence="1">
    <location>
        <begin position="25"/>
        <end position="96"/>
    </location>
</feature>
<keyword evidence="1" id="KW-0732">Signal</keyword>
<organism evidence="2 3">
    <name type="scientific">Palleronia marisminoris</name>
    <dbReference type="NCBI Taxonomy" id="315423"/>
    <lineage>
        <taxon>Bacteria</taxon>
        <taxon>Pseudomonadati</taxon>
        <taxon>Pseudomonadota</taxon>
        <taxon>Alphaproteobacteria</taxon>
        <taxon>Rhodobacterales</taxon>
        <taxon>Roseobacteraceae</taxon>
        <taxon>Palleronia</taxon>
    </lineage>
</organism>
<feature type="signal peptide" evidence="1">
    <location>
        <begin position="1"/>
        <end position="24"/>
    </location>
</feature>
<dbReference type="OrthoDB" id="7745874at2"/>